<reference evidence="1 2" key="1">
    <citation type="submission" date="2021-01" db="EMBL/GenBank/DDBJ databases">
        <title>Whole genome shotgun sequence of Asanoa iriomotensis NBRC 100142.</title>
        <authorList>
            <person name="Komaki H."/>
            <person name="Tamura T."/>
        </authorList>
    </citation>
    <scope>NUCLEOTIDE SEQUENCE [LARGE SCALE GENOMIC DNA]</scope>
    <source>
        <strain evidence="1 2">NBRC 100142</strain>
    </source>
</reference>
<gene>
    <name evidence="1" type="ORF">Air01nite_60760</name>
</gene>
<evidence type="ECO:0000313" key="2">
    <source>
        <dbReference type="Proteomes" id="UP000624325"/>
    </source>
</evidence>
<proteinExistence type="predicted"/>
<keyword evidence="2" id="KW-1185">Reference proteome</keyword>
<name>A0ABQ4CBZ3_9ACTN</name>
<protein>
    <submittedName>
        <fullName evidence="1">Uncharacterized protein</fullName>
    </submittedName>
</protein>
<dbReference type="EMBL" id="BONC01000057">
    <property type="protein sequence ID" value="GIF59981.1"/>
    <property type="molecule type" value="Genomic_DNA"/>
</dbReference>
<comment type="caution">
    <text evidence="1">The sequence shown here is derived from an EMBL/GenBank/DDBJ whole genome shotgun (WGS) entry which is preliminary data.</text>
</comment>
<sequence length="68" mass="7651">MNDLFIPLLCRGVRLTFDTDTNEQGDPEMMRQMDSRPWRQTPRGCAFLPGLAGLSGLEAKPNAGRWLT</sequence>
<organism evidence="1 2">
    <name type="scientific">Asanoa iriomotensis</name>
    <dbReference type="NCBI Taxonomy" id="234613"/>
    <lineage>
        <taxon>Bacteria</taxon>
        <taxon>Bacillati</taxon>
        <taxon>Actinomycetota</taxon>
        <taxon>Actinomycetes</taxon>
        <taxon>Micromonosporales</taxon>
        <taxon>Micromonosporaceae</taxon>
        <taxon>Asanoa</taxon>
    </lineage>
</organism>
<accession>A0ABQ4CBZ3</accession>
<dbReference type="Proteomes" id="UP000624325">
    <property type="component" value="Unassembled WGS sequence"/>
</dbReference>
<evidence type="ECO:0000313" key="1">
    <source>
        <dbReference type="EMBL" id="GIF59981.1"/>
    </source>
</evidence>